<feature type="compositionally biased region" description="Low complexity" evidence="13">
    <location>
        <begin position="35"/>
        <end position="47"/>
    </location>
</feature>
<evidence type="ECO:0000256" key="1">
    <source>
        <dbReference type="ARBA" id="ARBA00001936"/>
    </source>
</evidence>
<dbReference type="Pfam" id="PF00481">
    <property type="entry name" value="PP2C"/>
    <property type="match status" value="1"/>
</dbReference>
<comment type="catalytic activity">
    <reaction evidence="11">
        <text>O-phospho-L-threonyl-[protein] + H2O = L-threonyl-[protein] + phosphate</text>
        <dbReference type="Rhea" id="RHEA:47004"/>
        <dbReference type="Rhea" id="RHEA-COMP:11060"/>
        <dbReference type="Rhea" id="RHEA-COMP:11605"/>
        <dbReference type="ChEBI" id="CHEBI:15377"/>
        <dbReference type="ChEBI" id="CHEBI:30013"/>
        <dbReference type="ChEBI" id="CHEBI:43474"/>
        <dbReference type="ChEBI" id="CHEBI:61977"/>
        <dbReference type="EC" id="3.1.3.16"/>
    </reaction>
</comment>
<evidence type="ECO:0000256" key="4">
    <source>
        <dbReference type="ARBA" id="ARBA00013081"/>
    </source>
</evidence>
<proteinExistence type="inferred from homology"/>
<keyword evidence="16" id="KW-1185">Reference proteome</keyword>
<evidence type="ECO:0000256" key="3">
    <source>
        <dbReference type="ARBA" id="ARBA00006702"/>
    </source>
</evidence>
<feature type="domain" description="PPM-type phosphatase" evidence="14">
    <location>
        <begin position="78"/>
        <end position="368"/>
    </location>
</feature>
<dbReference type="SMART" id="SM00331">
    <property type="entry name" value="PP2C_SIG"/>
    <property type="match status" value="1"/>
</dbReference>
<reference evidence="15" key="2">
    <citation type="submission" date="2020-10" db="EMBL/GenBank/DDBJ databases">
        <authorList>
            <person name="Scholz U."/>
            <person name="Mascher M."/>
            <person name="Fiebig A."/>
        </authorList>
    </citation>
    <scope>NUCLEOTIDE SEQUENCE [LARGE SCALE GENOMIC DNA]</scope>
    <source>
        <strain evidence="15">cv. Morex</strain>
    </source>
</reference>
<dbReference type="Gene3D" id="3.60.40.10">
    <property type="entry name" value="PPM-type phosphatase domain"/>
    <property type="match status" value="1"/>
</dbReference>
<evidence type="ECO:0000256" key="13">
    <source>
        <dbReference type="SAM" id="MobiDB-lite"/>
    </source>
</evidence>
<evidence type="ECO:0000256" key="9">
    <source>
        <dbReference type="ARBA" id="ARBA00023211"/>
    </source>
</evidence>
<dbReference type="CDD" id="cd00143">
    <property type="entry name" value="PP2Cc"/>
    <property type="match status" value="1"/>
</dbReference>
<evidence type="ECO:0000256" key="6">
    <source>
        <dbReference type="ARBA" id="ARBA00022801"/>
    </source>
</evidence>
<dbReference type="Proteomes" id="UP000011116">
    <property type="component" value="Chromosome 7H"/>
</dbReference>
<dbReference type="FunFam" id="3.60.40.10:FF:000291">
    <property type="entry name" value="Protein phosphatase 2C 50"/>
    <property type="match status" value="1"/>
</dbReference>
<comment type="cofactor">
    <cofactor evidence="2">
        <name>Mg(2+)</name>
        <dbReference type="ChEBI" id="CHEBI:18420"/>
    </cofactor>
</comment>
<protein>
    <recommendedName>
        <fullName evidence="4">protein-serine/threonine phosphatase</fullName>
        <ecNumber evidence="4">3.1.3.16</ecNumber>
    </recommendedName>
</protein>
<dbReference type="PROSITE" id="PS01032">
    <property type="entry name" value="PPM_1"/>
    <property type="match status" value="1"/>
</dbReference>
<dbReference type="PROSITE" id="PS51746">
    <property type="entry name" value="PPM_2"/>
    <property type="match status" value="1"/>
</dbReference>
<dbReference type="InterPro" id="IPR000222">
    <property type="entry name" value="PP2C_BS"/>
</dbReference>
<keyword evidence="7" id="KW-0460">Magnesium</keyword>
<dbReference type="InterPro" id="IPR015655">
    <property type="entry name" value="PP2C"/>
</dbReference>
<dbReference type="GO" id="GO:0046872">
    <property type="term" value="F:metal ion binding"/>
    <property type="evidence" value="ECO:0007669"/>
    <property type="project" value="UniProtKB-KW"/>
</dbReference>
<feature type="compositionally biased region" description="Low complexity" evidence="13">
    <location>
        <begin position="11"/>
        <end position="22"/>
    </location>
</feature>
<comment type="cofactor">
    <cofactor evidence="1">
        <name>Mn(2+)</name>
        <dbReference type="ChEBI" id="CHEBI:29035"/>
    </cofactor>
</comment>
<dbReference type="InterPro" id="IPR036457">
    <property type="entry name" value="PPM-type-like_dom_sf"/>
</dbReference>
<dbReference type="GO" id="GO:1902531">
    <property type="term" value="P:regulation of intracellular signal transduction"/>
    <property type="evidence" value="ECO:0000318"/>
    <property type="project" value="GO_Central"/>
</dbReference>
<evidence type="ECO:0000313" key="15">
    <source>
        <dbReference type="EnsemblPlants" id="HORVU.MOREX.r3.7HG0640920.1"/>
    </source>
</evidence>
<organism evidence="15 16">
    <name type="scientific">Hordeum vulgare subsp. vulgare</name>
    <name type="common">Domesticated barley</name>
    <dbReference type="NCBI Taxonomy" id="112509"/>
    <lineage>
        <taxon>Eukaryota</taxon>
        <taxon>Viridiplantae</taxon>
        <taxon>Streptophyta</taxon>
        <taxon>Embryophyta</taxon>
        <taxon>Tracheophyta</taxon>
        <taxon>Spermatophyta</taxon>
        <taxon>Magnoliopsida</taxon>
        <taxon>Liliopsida</taxon>
        <taxon>Poales</taxon>
        <taxon>Poaceae</taxon>
        <taxon>BOP clade</taxon>
        <taxon>Pooideae</taxon>
        <taxon>Triticodae</taxon>
        <taxon>Triticeae</taxon>
        <taxon>Hordeinae</taxon>
        <taxon>Hordeum</taxon>
    </lineage>
</organism>
<accession>A0A8I6YQD9</accession>
<feature type="region of interest" description="Disordered" evidence="13">
    <location>
        <begin position="1"/>
        <end position="67"/>
    </location>
</feature>
<dbReference type="SMR" id="A0A8I6YQD9"/>
<evidence type="ECO:0000256" key="10">
    <source>
        <dbReference type="ARBA" id="ARBA00047761"/>
    </source>
</evidence>
<dbReference type="Gramene" id="HORVU.MOREX.r3.7HG0640920.1">
    <property type="protein sequence ID" value="HORVU.MOREX.r3.7HG0640920.1"/>
    <property type="gene ID" value="HORVU.MOREX.r3.7HG0640920"/>
</dbReference>
<comment type="similarity">
    <text evidence="3 12">Belongs to the PP2C family.</text>
</comment>
<dbReference type="EnsemblPlants" id="HORVU.MOREX.r3.7HG0640920.1">
    <property type="protein sequence ID" value="HORVU.MOREX.r3.7HG0640920.1"/>
    <property type="gene ID" value="HORVU.MOREX.r3.7HG0640920"/>
</dbReference>
<keyword evidence="8 12" id="KW-0904">Protein phosphatase</keyword>
<comment type="catalytic activity">
    <reaction evidence="10">
        <text>O-phospho-L-seryl-[protein] + H2O = L-seryl-[protein] + phosphate</text>
        <dbReference type="Rhea" id="RHEA:20629"/>
        <dbReference type="Rhea" id="RHEA-COMP:9863"/>
        <dbReference type="Rhea" id="RHEA-COMP:11604"/>
        <dbReference type="ChEBI" id="CHEBI:15377"/>
        <dbReference type="ChEBI" id="CHEBI:29999"/>
        <dbReference type="ChEBI" id="CHEBI:43474"/>
        <dbReference type="ChEBI" id="CHEBI:83421"/>
        <dbReference type="EC" id="3.1.3.16"/>
    </reaction>
</comment>
<reference evidence="16" key="1">
    <citation type="journal article" date="2012" name="Nature">
        <title>A physical, genetic and functional sequence assembly of the barley genome.</title>
        <authorList>
            <consortium name="The International Barley Genome Sequencing Consortium"/>
            <person name="Mayer K.F."/>
            <person name="Waugh R."/>
            <person name="Brown J.W."/>
            <person name="Schulman A."/>
            <person name="Langridge P."/>
            <person name="Platzer M."/>
            <person name="Fincher G.B."/>
            <person name="Muehlbauer G.J."/>
            <person name="Sato K."/>
            <person name="Close T.J."/>
            <person name="Wise R.P."/>
            <person name="Stein N."/>
        </authorList>
    </citation>
    <scope>NUCLEOTIDE SEQUENCE [LARGE SCALE GENOMIC DNA]</scope>
    <source>
        <strain evidence="16">cv. Morex</strain>
    </source>
</reference>
<name>A0A8I6YQD9_HORVV</name>
<dbReference type="GO" id="GO:0004722">
    <property type="term" value="F:protein serine/threonine phosphatase activity"/>
    <property type="evidence" value="ECO:0000318"/>
    <property type="project" value="GO_Central"/>
</dbReference>
<dbReference type="KEGG" id="hvg:123413179"/>
<keyword evidence="9" id="KW-0464">Manganese</keyword>
<evidence type="ECO:0000256" key="12">
    <source>
        <dbReference type="RuleBase" id="RU003465"/>
    </source>
</evidence>
<reference evidence="15" key="3">
    <citation type="submission" date="2022-01" db="UniProtKB">
        <authorList>
            <consortium name="EnsemblPlants"/>
        </authorList>
    </citation>
    <scope>IDENTIFICATION</scope>
    <source>
        <strain evidence="15">subsp. vulgare</strain>
    </source>
</reference>
<dbReference type="RefSeq" id="XP_044962061.1">
    <property type="nucleotide sequence ID" value="XM_045106126.1"/>
</dbReference>
<evidence type="ECO:0000256" key="5">
    <source>
        <dbReference type="ARBA" id="ARBA00022723"/>
    </source>
</evidence>
<evidence type="ECO:0000313" key="16">
    <source>
        <dbReference type="Proteomes" id="UP000011116"/>
    </source>
</evidence>
<dbReference type="PANTHER" id="PTHR47992">
    <property type="entry name" value="PROTEIN PHOSPHATASE"/>
    <property type="match status" value="1"/>
</dbReference>
<gene>
    <name evidence="15" type="primary">LOC123413179</name>
</gene>
<dbReference type="OMA" id="DHKLERP"/>
<keyword evidence="5" id="KW-0479">Metal-binding</keyword>
<dbReference type="AlphaFoldDB" id="A0A8I6YQD9"/>
<evidence type="ECO:0000256" key="8">
    <source>
        <dbReference type="ARBA" id="ARBA00022912"/>
    </source>
</evidence>
<dbReference type="SUPFAM" id="SSF81606">
    <property type="entry name" value="PP2C-like"/>
    <property type="match status" value="1"/>
</dbReference>
<dbReference type="GeneID" id="123413179"/>
<sequence>MGNGGLNNVPAAGEQGADAAVASEGGELQSPPPSSGYYASSEGSDGYLTGAEEGESSRAVPALPQPPAPAAAAVWPLAFGSASQKGQDDDGKMMEDTVSLRPFFCAWVDGSPMHFFAVFDGHGGPRVSALCRDQMHAILAEELAVAATAYRKEHPEKDEEAERRAWEAALKRSFERADALGMGLSESGWPVVGSTAVVALVVGGSILVANCGDSRAVLCRAGHAIPLSEDHKLERADERARVKAAGGKVWRSSDEQLRVGGLAMSRALGHRLLKPAVICEPDITMTTRSEDDDCMILASDGLWDVIENQKACNVVSNCLAIEHQGAPGGGAPIGQEEEVGCVHAASLLMNMAIHGKSPDDISVVVLDLKARG</sequence>
<evidence type="ECO:0000256" key="2">
    <source>
        <dbReference type="ARBA" id="ARBA00001946"/>
    </source>
</evidence>
<evidence type="ECO:0000256" key="11">
    <source>
        <dbReference type="ARBA" id="ARBA00048336"/>
    </source>
</evidence>
<dbReference type="EC" id="3.1.3.16" evidence="4"/>
<dbReference type="SMART" id="SM00332">
    <property type="entry name" value="PP2Cc"/>
    <property type="match status" value="1"/>
</dbReference>
<dbReference type="InterPro" id="IPR001932">
    <property type="entry name" value="PPM-type_phosphatase-like_dom"/>
</dbReference>
<keyword evidence="6 12" id="KW-0378">Hydrolase</keyword>
<dbReference type="OrthoDB" id="10264738at2759"/>
<evidence type="ECO:0000256" key="7">
    <source>
        <dbReference type="ARBA" id="ARBA00022842"/>
    </source>
</evidence>
<evidence type="ECO:0000259" key="14">
    <source>
        <dbReference type="PROSITE" id="PS51746"/>
    </source>
</evidence>